<reference evidence="2 3" key="1">
    <citation type="submission" date="2021-07" db="EMBL/GenBank/DDBJ databases">
        <title>Sphingomonas sp.</title>
        <authorList>
            <person name="Feng G."/>
            <person name="Li J."/>
            <person name="Pan M."/>
        </authorList>
    </citation>
    <scope>NUCLEOTIDE SEQUENCE [LARGE SCALE GENOMIC DNA]</scope>
    <source>
        <strain evidence="2 3">RRHST34</strain>
    </source>
</reference>
<dbReference type="EMBL" id="JAHXZN010000005">
    <property type="protein sequence ID" value="MBW6531906.1"/>
    <property type="molecule type" value="Genomic_DNA"/>
</dbReference>
<protein>
    <submittedName>
        <fullName evidence="2">Helix-turn-helix domain-containing protein</fullName>
    </submittedName>
</protein>
<proteinExistence type="predicted"/>
<gene>
    <name evidence="2" type="ORF">KZ820_14285</name>
</gene>
<dbReference type="Gene3D" id="1.10.260.40">
    <property type="entry name" value="lambda repressor-like DNA-binding domains"/>
    <property type="match status" value="1"/>
</dbReference>
<comment type="caution">
    <text evidence="2">The sequence shown here is derived from an EMBL/GenBank/DDBJ whole genome shotgun (WGS) entry which is preliminary data.</text>
</comment>
<sequence length="76" mass="8521">MKLRDWLKKEGMEARDFAPLIGRTPEAVRRYVTGDRIPDKETMPLIAKATRGSVMPNDFFSISVRRVSAAAEQVAA</sequence>
<feature type="domain" description="HTH cro/C1-type" evidence="1">
    <location>
        <begin position="3"/>
        <end position="51"/>
    </location>
</feature>
<dbReference type="RefSeq" id="WP_219749287.1">
    <property type="nucleotide sequence ID" value="NZ_JAHXZN010000005.1"/>
</dbReference>
<dbReference type="CDD" id="cd00093">
    <property type="entry name" value="HTH_XRE"/>
    <property type="match status" value="1"/>
</dbReference>
<dbReference type="InterPro" id="IPR010982">
    <property type="entry name" value="Lambda_DNA-bd_dom_sf"/>
</dbReference>
<evidence type="ECO:0000313" key="3">
    <source>
        <dbReference type="Proteomes" id="UP000759103"/>
    </source>
</evidence>
<dbReference type="Proteomes" id="UP000759103">
    <property type="component" value="Unassembled WGS sequence"/>
</dbReference>
<keyword evidence="3" id="KW-1185">Reference proteome</keyword>
<organism evidence="2 3">
    <name type="scientific">Sphingomonas citri</name>
    <dbReference type="NCBI Taxonomy" id="2862499"/>
    <lineage>
        <taxon>Bacteria</taxon>
        <taxon>Pseudomonadati</taxon>
        <taxon>Pseudomonadota</taxon>
        <taxon>Alphaproteobacteria</taxon>
        <taxon>Sphingomonadales</taxon>
        <taxon>Sphingomonadaceae</taxon>
        <taxon>Sphingomonas</taxon>
    </lineage>
</organism>
<dbReference type="SUPFAM" id="SSF47413">
    <property type="entry name" value="lambda repressor-like DNA-binding domains"/>
    <property type="match status" value="1"/>
</dbReference>
<dbReference type="Pfam" id="PF01381">
    <property type="entry name" value="HTH_3"/>
    <property type="match status" value="1"/>
</dbReference>
<dbReference type="InterPro" id="IPR001387">
    <property type="entry name" value="Cro/C1-type_HTH"/>
</dbReference>
<evidence type="ECO:0000259" key="1">
    <source>
        <dbReference type="Pfam" id="PF01381"/>
    </source>
</evidence>
<name>A0ABS7BQP6_9SPHN</name>
<accession>A0ABS7BQP6</accession>
<evidence type="ECO:0000313" key="2">
    <source>
        <dbReference type="EMBL" id="MBW6531906.1"/>
    </source>
</evidence>